<dbReference type="PANTHER" id="PTHR12461">
    <property type="entry name" value="HYPOXIA-INDUCIBLE FACTOR 1 ALPHA INHIBITOR-RELATED"/>
    <property type="match status" value="1"/>
</dbReference>
<evidence type="ECO:0000259" key="7">
    <source>
        <dbReference type="Pfam" id="PF13621"/>
    </source>
</evidence>
<keyword evidence="3" id="KW-0479">Metal-binding</keyword>
<dbReference type="PANTHER" id="PTHR12461:SF106">
    <property type="entry name" value="BIFUNCTIONAL PEPTIDASE AND ARGINYL-HYDROXYLASE JMJD5"/>
    <property type="match status" value="1"/>
</dbReference>
<reference evidence="8 9" key="1">
    <citation type="submission" date="2024-02" db="EMBL/GenBank/DDBJ databases">
        <authorList>
            <person name="Chen Y."/>
            <person name="Shah S."/>
            <person name="Dougan E. K."/>
            <person name="Thang M."/>
            <person name="Chan C."/>
        </authorList>
    </citation>
    <scope>NUCLEOTIDE SEQUENCE [LARGE SCALE GENOMIC DNA]</scope>
</reference>
<keyword evidence="4" id="KW-0560">Oxidoreductase</keyword>
<feature type="domain" description="Cupin-like" evidence="7">
    <location>
        <begin position="82"/>
        <end position="350"/>
    </location>
</feature>
<proteinExistence type="predicted"/>
<dbReference type="Gene3D" id="2.60.120.650">
    <property type="entry name" value="Cupin"/>
    <property type="match status" value="1"/>
</dbReference>
<gene>
    <name evidence="8" type="ORF">SCF082_LOCUS25964</name>
</gene>
<evidence type="ECO:0000256" key="1">
    <source>
        <dbReference type="ARBA" id="ARBA00001954"/>
    </source>
</evidence>
<dbReference type="SUPFAM" id="SSF51197">
    <property type="entry name" value="Clavaminate synthase-like"/>
    <property type="match status" value="1"/>
</dbReference>
<keyword evidence="6" id="KW-0539">Nucleus</keyword>
<name>A0ABP0M3D8_9DINO</name>
<dbReference type="Pfam" id="PF13621">
    <property type="entry name" value="Cupin_8"/>
    <property type="match status" value="1"/>
</dbReference>
<dbReference type="InterPro" id="IPR041667">
    <property type="entry name" value="Cupin_8"/>
</dbReference>
<comment type="subcellular location">
    <subcellularLocation>
        <location evidence="2">Nucleus</location>
    </subcellularLocation>
</comment>
<dbReference type="Proteomes" id="UP001642464">
    <property type="component" value="Unassembled WGS sequence"/>
</dbReference>
<keyword evidence="5" id="KW-0408">Iron</keyword>
<keyword evidence="9" id="KW-1185">Reference proteome</keyword>
<dbReference type="EMBL" id="CAXAMM010019569">
    <property type="protein sequence ID" value="CAK9046003.1"/>
    <property type="molecule type" value="Genomic_DNA"/>
</dbReference>
<accession>A0ABP0M3D8</accession>
<sequence>MAPPLARVAAVLGTLVEGAKVEYWQNCAARGLCDTLFHLRTDAAVHQAPAGAPKGHWKPLGHPDFLETWDGEVDRFDVAPTPELFWTKYHAERRPFIVKGAVLDSPAINWTDQYIMEHFGDEVAKVEWRNEDRLTDYCGQSIKGKFIHCPKDTIPYVESRTSIRNFIRQSSKDPNWAKYIISQMPDAMGKDWKVPGFFNCGKRFEGDKMRGKPWMTQMYENNFWYLRVPPQKMGTSTIHYDMNHQVMCMFAGKKEWIMWDLRHEASKIPMWNEYFRPNGRPQGSDDSPIDGERVDLKRWPQFAKAHWRNTTIEKGDCLYLPAHLLHYVRSWSDDADDPRIIALMTMFQSEVRYEPSNCIDAPEKVFLSEYDVLWGEFPGSLEVPRCMNHVKMGYPNWKRTLASMAKKEVSVKSFTKFWGREGYPSKLIKAAWKRFQQEQQGFPATMTWAEKVFNSTALANLAKDVACAGEGHDQPERKLRDGESWDARNEYSLAGEYKGYTDEKHQDL</sequence>
<protein>
    <submittedName>
        <fullName evidence="8">Bifunctional peptidase and arginyl-hydroxylase JMJD5 (JmjC domain-containing protein 5) (Jumonji C domain-containing protein 5) (L-arginine (3R)-hydroxylase KDM8)</fullName>
    </submittedName>
</protein>
<comment type="caution">
    <text evidence="8">The sequence shown here is derived from an EMBL/GenBank/DDBJ whole genome shotgun (WGS) entry which is preliminary data.</text>
</comment>
<evidence type="ECO:0000256" key="6">
    <source>
        <dbReference type="ARBA" id="ARBA00023242"/>
    </source>
</evidence>
<comment type="cofactor">
    <cofactor evidence="1">
        <name>Fe(2+)</name>
        <dbReference type="ChEBI" id="CHEBI:29033"/>
    </cofactor>
</comment>
<evidence type="ECO:0000313" key="9">
    <source>
        <dbReference type="Proteomes" id="UP001642464"/>
    </source>
</evidence>
<evidence type="ECO:0000256" key="5">
    <source>
        <dbReference type="ARBA" id="ARBA00023004"/>
    </source>
</evidence>
<evidence type="ECO:0000313" key="8">
    <source>
        <dbReference type="EMBL" id="CAK9046003.1"/>
    </source>
</evidence>
<evidence type="ECO:0000256" key="4">
    <source>
        <dbReference type="ARBA" id="ARBA00023002"/>
    </source>
</evidence>
<organism evidence="8 9">
    <name type="scientific">Durusdinium trenchii</name>
    <dbReference type="NCBI Taxonomy" id="1381693"/>
    <lineage>
        <taxon>Eukaryota</taxon>
        <taxon>Sar</taxon>
        <taxon>Alveolata</taxon>
        <taxon>Dinophyceae</taxon>
        <taxon>Suessiales</taxon>
        <taxon>Symbiodiniaceae</taxon>
        <taxon>Durusdinium</taxon>
    </lineage>
</organism>
<evidence type="ECO:0000256" key="3">
    <source>
        <dbReference type="ARBA" id="ARBA00022723"/>
    </source>
</evidence>
<evidence type="ECO:0000256" key="2">
    <source>
        <dbReference type="ARBA" id="ARBA00004123"/>
    </source>
</evidence>